<evidence type="ECO:0000256" key="10">
    <source>
        <dbReference type="RuleBase" id="RU003313"/>
    </source>
</evidence>
<dbReference type="Proteomes" id="UP000021369">
    <property type="component" value="Unassembled WGS sequence"/>
</dbReference>
<dbReference type="GO" id="GO:0002098">
    <property type="term" value="P:tRNA wobble uridine modification"/>
    <property type="evidence" value="ECO:0007669"/>
    <property type="project" value="TreeGrafter"/>
</dbReference>
<evidence type="ECO:0000256" key="9">
    <source>
        <dbReference type="HAMAP-Rule" id="MF_00379"/>
    </source>
</evidence>
<feature type="binding site" evidence="9">
    <location>
        <position position="20"/>
    </location>
    <ligand>
        <name>(6S)-5-formyl-5,6,7,8-tetrahydrofolate</name>
        <dbReference type="ChEBI" id="CHEBI:57457"/>
    </ligand>
</feature>
<dbReference type="GO" id="GO:0030488">
    <property type="term" value="P:tRNA methylation"/>
    <property type="evidence" value="ECO:0007669"/>
    <property type="project" value="TreeGrafter"/>
</dbReference>
<keyword evidence="7 9" id="KW-0630">Potassium</keyword>
<dbReference type="InterPro" id="IPR031168">
    <property type="entry name" value="G_TrmE"/>
</dbReference>
<evidence type="ECO:0000256" key="7">
    <source>
        <dbReference type="ARBA" id="ARBA00022958"/>
    </source>
</evidence>
<feature type="binding site" evidence="9">
    <location>
        <position position="252"/>
    </location>
    <ligand>
        <name>K(+)</name>
        <dbReference type="ChEBI" id="CHEBI:29103"/>
    </ligand>
</feature>
<feature type="binding site" evidence="9">
    <location>
        <position position="122"/>
    </location>
    <ligand>
        <name>(6S)-5-formyl-5,6,7,8-tetrahydrofolate</name>
        <dbReference type="ChEBI" id="CHEBI:57457"/>
    </ligand>
</feature>
<dbReference type="InterPro" id="IPR006073">
    <property type="entry name" value="GTP-bd"/>
</dbReference>
<dbReference type="FunFam" id="3.30.1360.120:FF:000003">
    <property type="entry name" value="tRNA modification GTPase MnmE"/>
    <property type="match status" value="1"/>
</dbReference>
<dbReference type="SUPFAM" id="SSF103025">
    <property type="entry name" value="Folate-binding domain"/>
    <property type="match status" value="1"/>
</dbReference>
<dbReference type="RefSeq" id="WP_037288656.1">
    <property type="nucleotide sequence ID" value="NZ_JEOB01000003.1"/>
</dbReference>
<accession>A0A011WQ30</accession>
<feature type="binding site" evidence="9">
    <location>
        <position position="253"/>
    </location>
    <ligand>
        <name>Mg(2+)</name>
        <dbReference type="ChEBI" id="CHEBI:18420"/>
    </ligand>
</feature>
<keyword evidence="13" id="KW-1185">Reference proteome</keyword>
<organism evidence="12 13">
    <name type="scientific">Ruminococcus albus SY3</name>
    <dbReference type="NCBI Taxonomy" id="1341156"/>
    <lineage>
        <taxon>Bacteria</taxon>
        <taxon>Bacillati</taxon>
        <taxon>Bacillota</taxon>
        <taxon>Clostridia</taxon>
        <taxon>Eubacteriales</taxon>
        <taxon>Oscillospiraceae</taxon>
        <taxon>Ruminococcus</taxon>
    </lineage>
</organism>
<evidence type="ECO:0000313" key="13">
    <source>
        <dbReference type="Proteomes" id="UP000021369"/>
    </source>
</evidence>
<feature type="binding site" evidence="9">
    <location>
        <begin position="272"/>
        <end position="275"/>
    </location>
    <ligand>
        <name>GTP</name>
        <dbReference type="ChEBI" id="CHEBI:37565"/>
    </ligand>
</feature>
<evidence type="ECO:0000256" key="6">
    <source>
        <dbReference type="ARBA" id="ARBA00022842"/>
    </source>
</evidence>
<dbReference type="PATRIC" id="fig|1341156.4.peg.2448"/>
<keyword evidence="8 9" id="KW-0342">GTP-binding</keyword>
<feature type="binding site" evidence="9">
    <location>
        <position position="83"/>
    </location>
    <ligand>
        <name>(6S)-5-formyl-5,6,7,8-tetrahydrofolate</name>
        <dbReference type="ChEBI" id="CHEBI:57457"/>
    </ligand>
</feature>
<keyword evidence="5 9" id="KW-0378">Hydrolase</keyword>
<comment type="function">
    <text evidence="9">Exhibits a very high intrinsic GTPase hydrolysis rate. Involved in the addition of a carboxymethylaminomethyl (cmnm) group at the wobble position (U34) of certain tRNAs, forming tRNA-cmnm(5)s(2)U34.</text>
</comment>
<dbReference type="InterPro" id="IPR027368">
    <property type="entry name" value="MnmE_dom2"/>
</dbReference>
<dbReference type="OrthoDB" id="9805918at2"/>
<dbReference type="CDD" id="cd04164">
    <property type="entry name" value="trmE"/>
    <property type="match status" value="1"/>
</dbReference>
<dbReference type="PANTHER" id="PTHR42714">
    <property type="entry name" value="TRNA MODIFICATION GTPASE GTPBP3"/>
    <property type="match status" value="1"/>
</dbReference>
<sequence>MSTVCAISTPLAEGGISVIRISGENAVSCAAEVFKPFTCESVEKMQGYTCAYGQIHDGDKTVDDGVLTVFRAPHSYTGEDVCEISCHGGIYVTKKVLRLCLENGCEPAQAGEFTKRAMLNGKLSLTQAEAVMDTIAAQGEYALASANLTRQGSLFGQIHEVTGDLVKLLGELAAWVDYPEEDLPAVEETALRESIGKALSVTGKLIADHDNGMLIKQGIDTVIAGKPNVGKSTLMNLLLGYDRSIVTEIAGTTRDVIEESAKLGELVFRLSDTAGIRDTEDKVEKIGVEMAEKRLDECMFVIEVFDTSVKPDDDDIALLEKVKASGKRSLIVLNKSDLESAVDEGFFRDYSENIVCISAKNLDDRSQIQAAVEKIFTPENYDANSTIFANERQKCCLDKAHANLKAALEALDMGETLDAVTVMIDFAADSLLELTGEKATEAVVAEVFSKFCVGK</sequence>
<dbReference type="PROSITE" id="PS51709">
    <property type="entry name" value="G_TRME"/>
    <property type="match status" value="1"/>
</dbReference>
<evidence type="ECO:0000256" key="1">
    <source>
        <dbReference type="ARBA" id="ARBA00011043"/>
    </source>
</evidence>
<dbReference type="InterPro" id="IPR004520">
    <property type="entry name" value="GTPase_MnmE"/>
</dbReference>
<dbReference type="CDD" id="cd14858">
    <property type="entry name" value="TrmE_N"/>
    <property type="match status" value="1"/>
</dbReference>
<feature type="binding site" evidence="9">
    <location>
        <position position="228"/>
    </location>
    <ligand>
        <name>K(+)</name>
        <dbReference type="ChEBI" id="CHEBI:29103"/>
    </ligand>
</feature>
<gene>
    <name evidence="9" type="primary">mnmE</name>
    <name evidence="9" type="synonym">trmE</name>
    <name evidence="12" type="ORF">RASY3_12560</name>
</gene>
<comment type="caution">
    <text evidence="12">The sequence shown here is derived from an EMBL/GenBank/DDBJ whole genome shotgun (WGS) entry which is preliminary data.</text>
</comment>
<dbReference type="Pfam" id="PF10396">
    <property type="entry name" value="TrmE_N"/>
    <property type="match status" value="1"/>
</dbReference>
<dbReference type="NCBIfam" id="TIGR00231">
    <property type="entry name" value="small_GTP"/>
    <property type="match status" value="1"/>
</dbReference>
<dbReference type="NCBIfam" id="TIGR00450">
    <property type="entry name" value="mnmE_trmE_thdF"/>
    <property type="match status" value="1"/>
</dbReference>
<dbReference type="GO" id="GO:0042802">
    <property type="term" value="F:identical protein binding"/>
    <property type="evidence" value="ECO:0007669"/>
    <property type="project" value="UniProtKB-ARBA"/>
</dbReference>
<comment type="subcellular location">
    <subcellularLocation>
        <location evidence="9">Cytoplasm</location>
    </subcellularLocation>
</comment>
<dbReference type="AlphaFoldDB" id="A0A011WQ30"/>
<dbReference type="EC" id="3.6.-.-" evidence="9"/>
<dbReference type="InterPro" id="IPR018948">
    <property type="entry name" value="GTP-bd_TrmE_N"/>
</dbReference>
<dbReference type="HAMAP" id="MF_00379">
    <property type="entry name" value="GTPase_MnmE"/>
    <property type="match status" value="1"/>
</dbReference>
<feature type="binding site" evidence="9">
    <location>
        <position position="249"/>
    </location>
    <ligand>
        <name>K(+)</name>
        <dbReference type="ChEBI" id="CHEBI:29103"/>
    </ligand>
</feature>
<proteinExistence type="inferred from homology"/>
<evidence type="ECO:0000256" key="2">
    <source>
        <dbReference type="ARBA" id="ARBA00022694"/>
    </source>
</evidence>
<keyword evidence="9" id="KW-0963">Cytoplasm</keyword>
<dbReference type="InterPro" id="IPR025867">
    <property type="entry name" value="MnmE_helical"/>
</dbReference>
<protein>
    <recommendedName>
        <fullName evidence="9">tRNA modification GTPase MnmE</fullName>
        <ecNumber evidence="9">3.6.-.-</ecNumber>
    </recommendedName>
</protein>
<dbReference type="PANTHER" id="PTHR42714:SF2">
    <property type="entry name" value="TRNA MODIFICATION GTPASE GTPBP3, MITOCHONDRIAL"/>
    <property type="match status" value="1"/>
</dbReference>
<dbReference type="Pfam" id="PF12631">
    <property type="entry name" value="MnmE_helical"/>
    <property type="match status" value="1"/>
</dbReference>
<dbReference type="Gene3D" id="1.20.120.430">
    <property type="entry name" value="tRNA modification GTPase MnmE domain 2"/>
    <property type="match status" value="1"/>
</dbReference>
<evidence type="ECO:0000256" key="4">
    <source>
        <dbReference type="ARBA" id="ARBA00022741"/>
    </source>
</evidence>
<dbReference type="GO" id="GO:0003924">
    <property type="term" value="F:GTPase activity"/>
    <property type="evidence" value="ECO:0007669"/>
    <property type="project" value="UniProtKB-UniRule"/>
</dbReference>
<evidence type="ECO:0000259" key="11">
    <source>
        <dbReference type="PROSITE" id="PS51709"/>
    </source>
</evidence>
<dbReference type="InterPro" id="IPR005225">
    <property type="entry name" value="Small_GTP-bd"/>
</dbReference>
<dbReference type="GO" id="GO:0005829">
    <property type="term" value="C:cytosol"/>
    <property type="evidence" value="ECO:0007669"/>
    <property type="project" value="TreeGrafter"/>
</dbReference>
<dbReference type="GO" id="GO:0046872">
    <property type="term" value="F:metal ion binding"/>
    <property type="evidence" value="ECO:0007669"/>
    <property type="project" value="UniProtKB-KW"/>
</dbReference>
<feature type="binding site" evidence="9">
    <location>
        <position position="455"/>
    </location>
    <ligand>
        <name>(6S)-5-formyl-5,6,7,8-tetrahydrofolate</name>
        <dbReference type="ChEBI" id="CHEBI:57457"/>
    </ligand>
</feature>
<dbReference type="Gene3D" id="3.40.50.300">
    <property type="entry name" value="P-loop containing nucleotide triphosphate hydrolases"/>
    <property type="match status" value="1"/>
</dbReference>
<evidence type="ECO:0000256" key="5">
    <source>
        <dbReference type="ARBA" id="ARBA00022801"/>
    </source>
</evidence>
<dbReference type="Gene3D" id="3.30.1360.120">
    <property type="entry name" value="Probable tRNA modification gtpase trme, domain 1"/>
    <property type="match status" value="1"/>
</dbReference>
<reference evidence="12 13" key="1">
    <citation type="submission" date="2013-06" db="EMBL/GenBank/DDBJ databases">
        <title>Rumen cellulosomics: divergent fiber-degrading strategies revealed by comparative genome-wide analysis of six Ruminococcal strains.</title>
        <authorList>
            <person name="Dassa B."/>
            <person name="Borovok I."/>
            <person name="Lamed R."/>
            <person name="Flint H."/>
            <person name="Yeoman C.J."/>
            <person name="White B."/>
            <person name="Bayer E.A."/>
        </authorList>
    </citation>
    <scope>NUCLEOTIDE SEQUENCE [LARGE SCALE GENOMIC DNA]</scope>
    <source>
        <strain evidence="12 13">SY3</strain>
    </source>
</reference>
<evidence type="ECO:0000256" key="3">
    <source>
        <dbReference type="ARBA" id="ARBA00022723"/>
    </source>
</evidence>
<comment type="similarity">
    <text evidence="1 9 10">Belongs to the TRAFAC class TrmE-Era-EngA-EngB-Septin-like GTPase superfamily. TrmE GTPase family.</text>
</comment>
<dbReference type="SUPFAM" id="SSF116878">
    <property type="entry name" value="TrmE connector domain"/>
    <property type="match status" value="1"/>
</dbReference>
<dbReference type="GO" id="GO:0005525">
    <property type="term" value="F:GTP binding"/>
    <property type="evidence" value="ECO:0007669"/>
    <property type="project" value="UniProtKB-UniRule"/>
</dbReference>
<comment type="caution">
    <text evidence="9">Lacks conserved residue(s) required for the propagation of feature annotation.</text>
</comment>
<comment type="subunit">
    <text evidence="9">Homodimer. Heterotetramer of two MnmE and two MnmG subunits.</text>
</comment>
<feature type="binding site" evidence="9">
    <location>
        <begin position="247"/>
        <end position="253"/>
    </location>
    <ligand>
        <name>GTP</name>
        <dbReference type="ChEBI" id="CHEBI:37565"/>
    </ligand>
</feature>
<keyword evidence="4 9" id="KW-0547">Nucleotide-binding</keyword>
<feature type="binding site" evidence="9">
    <location>
        <position position="232"/>
    </location>
    <ligand>
        <name>Mg(2+)</name>
        <dbReference type="ChEBI" id="CHEBI:18420"/>
    </ligand>
</feature>
<feature type="binding site" evidence="9">
    <location>
        <begin position="228"/>
        <end position="233"/>
    </location>
    <ligand>
        <name>GTP</name>
        <dbReference type="ChEBI" id="CHEBI:37565"/>
    </ligand>
</feature>
<evidence type="ECO:0000313" key="12">
    <source>
        <dbReference type="EMBL" id="EXM39105.1"/>
    </source>
</evidence>
<feature type="binding site" evidence="9">
    <location>
        <position position="247"/>
    </location>
    <ligand>
        <name>K(+)</name>
        <dbReference type="ChEBI" id="CHEBI:29103"/>
    </ligand>
</feature>
<dbReference type="InterPro" id="IPR027417">
    <property type="entry name" value="P-loop_NTPase"/>
</dbReference>
<keyword evidence="6 9" id="KW-0460">Magnesium</keyword>
<name>A0A011WQ30_RUMAL</name>
<feature type="domain" description="TrmE-type G" evidence="11">
    <location>
        <begin position="218"/>
        <end position="377"/>
    </location>
</feature>
<keyword evidence="3 9" id="KW-0479">Metal-binding</keyword>
<keyword evidence="2 9" id="KW-0819">tRNA processing</keyword>
<dbReference type="EMBL" id="JEOB01000003">
    <property type="protein sequence ID" value="EXM39105.1"/>
    <property type="molecule type" value="Genomic_DNA"/>
</dbReference>
<dbReference type="SUPFAM" id="SSF52540">
    <property type="entry name" value="P-loop containing nucleoside triphosphate hydrolases"/>
    <property type="match status" value="1"/>
</dbReference>
<evidence type="ECO:0000256" key="8">
    <source>
        <dbReference type="ARBA" id="ARBA00023134"/>
    </source>
</evidence>
<dbReference type="Pfam" id="PF01926">
    <property type="entry name" value="MMR_HSR1"/>
    <property type="match status" value="1"/>
</dbReference>
<dbReference type="InterPro" id="IPR027266">
    <property type="entry name" value="TrmE/GcvT-like"/>
</dbReference>
<comment type="cofactor">
    <cofactor evidence="9">
        <name>K(+)</name>
        <dbReference type="ChEBI" id="CHEBI:29103"/>
    </cofactor>
    <text evidence="9">Binds 1 potassium ion per subunit.</text>
</comment>